<reference evidence="1" key="1">
    <citation type="submission" date="2024-06" db="EMBL/GenBank/DDBJ databases">
        <authorList>
            <person name="Coelho C."/>
            <person name="Bento M."/>
            <person name="Garcia E."/>
            <person name="Camelo A."/>
            <person name="Brandao I."/>
            <person name="Espirito Santo C."/>
            <person name="Trovao J."/>
            <person name="Verissimo A."/>
            <person name="Costa J."/>
            <person name="Tiago I."/>
        </authorList>
    </citation>
    <scope>NUCLEOTIDE SEQUENCE</scope>
    <source>
        <strain evidence="1">KWT182</strain>
    </source>
</reference>
<organism evidence="1">
    <name type="scientific">Acerihabitans sp. KWT182</name>
    <dbReference type="NCBI Taxonomy" id="3157919"/>
    <lineage>
        <taxon>Bacteria</taxon>
        <taxon>Pseudomonadati</taxon>
        <taxon>Pseudomonadota</taxon>
        <taxon>Gammaproteobacteria</taxon>
        <taxon>Enterobacterales</taxon>
        <taxon>Pectobacteriaceae</taxon>
        <taxon>Acerihabitans</taxon>
    </lineage>
</organism>
<sequence>MDRLHVSAADVPSTLVSRLAGRYPLLHGWRTGFSLMALLIAACSSNYRGVECQGEVKSLAGQPVGMTRALIIDRYASFTITTAQGSVESGMLHSADRTQFIPSAVTREGFLAQRVSDKKFTLINSRQDQWITYTCP</sequence>
<name>A0AAU7Q5K4_9GAMM</name>
<evidence type="ECO:0008006" key="2">
    <source>
        <dbReference type="Google" id="ProtNLM"/>
    </source>
</evidence>
<gene>
    <name evidence="1" type="ORF">ABK905_16945</name>
</gene>
<dbReference type="EMBL" id="CP157947">
    <property type="protein sequence ID" value="XBS68409.1"/>
    <property type="molecule type" value="Genomic_DNA"/>
</dbReference>
<proteinExistence type="predicted"/>
<accession>A0AAU7Q5K4</accession>
<protein>
    <recommendedName>
        <fullName evidence="2">Lipoprotein</fullName>
    </recommendedName>
</protein>
<dbReference type="AlphaFoldDB" id="A0AAU7Q5K4"/>
<evidence type="ECO:0000313" key="1">
    <source>
        <dbReference type="EMBL" id="XBS68409.1"/>
    </source>
</evidence>